<feature type="domain" description="Mce/MlaD" evidence="1">
    <location>
        <begin position="37"/>
        <end position="115"/>
    </location>
</feature>
<gene>
    <name evidence="2" type="primary">mlaD</name>
    <name evidence="2" type="ORF">DDE23_06145</name>
</gene>
<dbReference type="GO" id="GO:0015914">
    <property type="term" value="P:phospholipid transport"/>
    <property type="evidence" value="ECO:0007669"/>
    <property type="project" value="InterPro"/>
</dbReference>
<proteinExistence type="predicted"/>
<dbReference type="AlphaFoldDB" id="A0A2T7UVL8"/>
<dbReference type="Pfam" id="PF02470">
    <property type="entry name" value="MlaD"/>
    <property type="match status" value="1"/>
</dbReference>
<dbReference type="InterPro" id="IPR003399">
    <property type="entry name" value="Mce/MlaD"/>
</dbReference>
<dbReference type="PANTHER" id="PTHR33371:SF4">
    <property type="entry name" value="INTERMEMBRANE PHOSPHOLIPID TRANSPORT SYSTEM BINDING PROTEIN MLAD"/>
    <property type="match status" value="1"/>
</dbReference>
<dbReference type="RefSeq" id="WP_107750481.1">
    <property type="nucleotide sequence ID" value="NZ_QBKF01000002.1"/>
</dbReference>
<comment type="caution">
    <text evidence="2">The sequence shown here is derived from an EMBL/GenBank/DDBJ whole genome shotgun (WGS) entry which is preliminary data.</text>
</comment>
<name>A0A2T7UVL8_9RHOB</name>
<sequence>MAYRAWEVALGAVVMAAAVVFVVFALRATGTVLSDAQGYPLHASFRSAEGVRPGTEVRLAGVKIGTVTELSLNPQDFRAQLTIAVNRGIELPSDSTIQVASEGILGGTFVEILPGGELENLQPGDTFQDTQSAVSLITLLLRAFTGSDSTEEPAP</sequence>
<organism evidence="2 3">
    <name type="scientific">Pararhodobacter aggregans</name>
    <dbReference type="NCBI Taxonomy" id="404875"/>
    <lineage>
        <taxon>Bacteria</taxon>
        <taxon>Pseudomonadati</taxon>
        <taxon>Pseudomonadota</taxon>
        <taxon>Alphaproteobacteria</taxon>
        <taxon>Rhodobacterales</taxon>
        <taxon>Paracoccaceae</taxon>
        <taxon>Pararhodobacter</taxon>
    </lineage>
</organism>
<evidence type="ECO:0000313" key="2">
    <source>
        <dbReference type="EMBL" id="PVE48631.1"/>
    </source>
</evidence>
<dbReference type="PANTHER" id="PTHR33371">
    <property type="entry name" value="INTERMEMBRANE PHOSPHOLIPID TRANSPORT SYSTEM BINDING PROTEIN MLAD-RELATED"/>
    <property type="match status" value="1"/>
</dbReference>
<evidence type="ECO:0000259" key="1">
    <source>
        <dbReference type="Pfam" id="PF02470"/>
    </source>
</evidence>
<reference evidence="2 3" key="1">
    <citation type="journal article" date="2011" name="Syst. Appl. Microbiol.">
        <title>Defluviimonas denitrificans gen. nov., sp. nov., and Pararhodobacter aggregans gen. nov., sp. nov., non-phototrophic Rhodobacteraceae from the biofilter of a marine aquaculture.</title>
        <authorList>
            <person name="Foesel B.U."/>
            <person name="Drake H.L."/>
            <person name="Schramm A."/>
        </authorList>
    </citation>
    <scope>NUCLEOTIDE SEQUENCE [LARGE SCALE GENOMIC DNA]</scope>
    <source>
        <strain evidence="2 3">D1-19</strain>
    </source>
</reference>
<keyword evidence="3" id="KW-1185">Reference proteome</keyword>
<dbReference type="InterPro" id="IPR030970">
    <property type="entry name" value="ABC_MlaD"/>
</dbReference>
<dbReference type="InterPro" id="IPR052336">
    <property type="entry name" value="MlaD_Phospholipid_Transporter"/>
</dbReference>
<dbReference type="OrthoDB" id="7164001at2"/>
<dbReference type="NCBIfam" id="TIGR04430">
    <property type="entry name" value="OM_asym_MlaD"/>
    <property type="match status" value="1"/>
</dbReference>
<evidence type="ECO:0000313" key="3">
    <source>
        <dbReference type="Proteomes" id="UP000244810"/>
    </source>
</evidence>
<accession>A0A2T7UVL8</accession>
<protein>
    <submittedName>
        <fullName evidence="2">Outer membrane lipid asymmetry maintenance protein MlaD</fullName>
    </submittedName>
</protein>
<dbReference type="Proteomes" id="UP000244810">
    <property type="component" value="Unassembled WGS sequence"/>
</dbReference>
<dbReference type="EMBL" id="QDDR01000002">
    <property type="protein sequence ID" value="PVE48631.1"/>
    <property type="molecule type" value="Genomic_DNA"/>
</dbReference>